<keyword evidence="2" id="KW-1185">Reference proteome</keyword>
<gene>
    <name evidence="1" type="ORF">FCALED_LOCUS3490</name>
</gene>
<organism evidence="1 2">
    <name type="scientific">Funneliformis caledonium</name>
    <dbReference type="NCBI Taxonomy" id="1117310"/>
    <lineage>
        <taxon>Eukaryota</taxon>
        <taxon>Fungi</taxon>
        <taxon>Fungi incertae sedis</taxon>
        <taxon>Mucoromycota</taxon>
        <taxon>Glomeromycotina</taxon>
        <taxon>Glomeromycetes</taxon>
        <taxon>Glomerales</taxon>
        <taxon>Glomeraceae</taxon>
        <taxon>Funneliformis</taxon>
    </lineage>
</organism>
<protein>
    <submittedName>
        <fullName evidence="1">6890_t:CDS:1</fullName>
    </submittedName>
</protein>
<evidence type="ECO:0000313" key="1">
    <source>
        <dbReference type="EMBL" id="CAG8496625.1"/>
    </source>
</evidence>
<dbReference type="AlphaFoldDB" id="A0A9N9EX31"/>
<reference evidence="1" key="1">
    <citation type="submission" date="2021-06" db="EMBL/GenBank/DDBJ databases">
        <authorList>
            <person name="Kallberg Y."/>
            <person name="Tangrot J."/>
            <person name="Rosling A."/>
        </authorList>
    </citation>
    <scope>NUCLEOTIDE SEQUENCE</scope>
    <source>
        <strain evidence="1">UK204</strain>
    </source>
</reference>
<accession>A0A9N9EX31</accession>
<comment type="caution">
    <text evidence="1">The sequence shown here is derived from an EMBL/GenBank/DDBJ whole genome shotgun (WGS) entry which is preliminary data.</text>
</comment>
<name>A0A9N9EX31_9GLOM</name>
<dbReference type="Proteomes" id="UP000789570">
    <property type="component" value="Unassembled WGS sequence"/>
</dbReference>
<proteinExistence type="predicted"/>
<sequence length="119" mass="13906">MNRLKRLKQRICELLDQQNLALNKSIIELKLNTDTNNKQNTIKNIISQNILSDDSNIEVIDLTSLDTAFDDDIYYKDASENEPITKQPKYKKFNINILQNCINLKNCIKAALYQSMNYY</sequence>
<dbReference type="EMBL" id="CAJVPQ010000616">
    <property type="protein sequence ID" value="CAG8496625.1"/>
    <property type="molecule type" value="Genomic_DNA"/>
</dbReference>
<evidence type="ECO:0000313" key="2">
    <source>
        <dbReference type="Proteomes" id="UP000789570"/>
    </source>
</evidence>